<dbReference type="GO" id="GO:0005886">
    <property type="term" value="C:plasma membrane"/>
    <property type="evidence" value="ECO:0007669"/>
    <property type="project" value="TreeGrafter"/>
</dbReference>
<dbReference type="SMART" id="SM00244">
    <property type="entry name" value="PHB"/>
    <property type="match status" value="1"/>
</dbReference>
<feature type="coiled-coil region" evidence="4">
    <location>
        <begin position="334"/>
        <end position="361"/>
    </location>
</feature>
<feature type="coiled-coil region" evidence="4">
    <location>
        <begin position="185"/>
        <end position="241"/>
    </location>
</feature>
<evidence type="ECO:0000313" key="7">
    <source>
        <dbReference type="Proteomes" id="UP000824072"/>
    </source>
</evidence>
<dbReference type="GO" id="GO:0002020">
    <property type="term" value="F:protease binding"/>
    <property type="evidence" value="ECO:0007669"/>
    <property type="project" value="TreeGrafter"/>
</dbReference>
<comment type="similarity">
    <text evidence="2">Belongs to the band 7/mec-2 family. Flotillin subfamily.</text>
</comment>
<feature type="domain" description="Band 7" evidence="5">
    <location>
        <begin position="21"/>
        <end position="187"/>
    </location>
</feature>
<dbReference type="InterPro" id="IPR031905">
    <property type="entry name" value="Flotillin_C"/>
</dbReference>
<dbReference type="Pfam" id="PF15975">
    <property type="entry name" value="Flot"/>
    <property type="match status" value="1"/>
</dbReference>
<name>A0A9D1ICF2_9FIRM</name>
<organism evidence="6 7">
    <name type="scientific">Candidatus Pullichristensenella excrementigallinarum</name>
    <dbReference type="NCBI Taxonomy" id="2840907"/>
    <lineage>
        <taxon>Bacteria</taxon>
        <taxon>Bacillati</taxon>
        <taxon>Bacillota</taxon>
        <taxon>Clostridia</taxon>
        <taxon>Candidatus Pullichristensenella</taxon>
    </lineage>
</organism>
<accession>A0A9D1ICF2</accession>
<evidence type="ECO:0000256" key="4">
    <source>
        <dbReference type="SAM" id="Coils"/>
    </source>
</evidence>
<reference evidence="6" key="2">
    <citation type="journal article" date="2021" name="PeerJ">
        <title>Extensive microbial diversity within the chicken gut microbiome revealed by metagenomics and culture.</title>
        <authorList>
            <person name="Gilroy R."/>
            <person name="Ravi A."/>
            <person name="Getino M."/>
            <person name="Pursley I."/>
            <person name="Horton D.L."/>
            <person name="Alikhan N.F."/>
            <person name="Baker D."/>
            <person name="Gharbi K."/>
            <person name="Hall N."/>
            <person name="Watson M."/>
            <person name="Adriaenssens E.M."/>
            <person name="Foster-Nyarko E."/>
            <person name="Jarju S."/>
            <person name="Secka A."/>
            <person name="Antonio M."/>
            <person name="Oren A."/>
            <person name="Chaudhuri R.R."/>
            <person name="La Ragione R."/>
            <person name="Hildebrand F."/>
            <person name="Pallen M.J."/>
        </authorList>
    </citation>
    <scope>NUCLEOTIDE SEQUENCE</scope>
    <source>
        <strain evidence="6">ChiHcec3-11533</strain>
    </source>
</reference>
<evidence type="ECO:0000256" key="3">
    <source>
        <dbReference type="ARBA" id="ARBA00023136"/>
    </source>
</evidence>
<feature type="coiled-coil region" evidence="4">
    <location>
        <begin position="270"/>
        <end position="297"/>
    </location>
</feature>
<dbReference type="AlphaFoldDB" id="A0A9D1ICF2"/>
<keyword evidence="3" id="KW-0472">Membrane</keyword>
<comment type="caution">
    <text evidence="6">The sequence shown here is derived from an EMBL/GenBank/DDBJ whole genome shotgun (WGS) entry which is preliminary data.</text>
</comment>
<dbReference type="InterPro" id="IPR027705">
    <property type="entry name" value="Flotillin_fam"/>
</dbReference>
<dbReference type="GO" id="GO:0072659">
    <property type="term" value="P:protein localization to plasma membrane"/>
    <property type="evidence" value="ECO:0007669"/>
    <property type="project" value="TreeGrafter"/>
</dbReference>
<evidence type="ECO:0000256" key="1">
    <source>
        <dbReference type="ARBA" id="ARBA00004370"/>
    </source>
</evidence>
<evidence type="ECO:0000259" key="5">
    <source>
        <dbReference type="SMART" id="SM00244"/>
    </source>
</evidence>
<dbReference type="SUPFAM" id="SSF117892">
    <property type="entry name" value="Band 7/SPFH domain"/>
    <property type="match status" value="1"/>
</dbReference>
<reference evidence="6" key="1">
    <citation type="submission" date="2020-10" db="EMBL/GenBank/DDBJ databases">
        <authorList>
            <person name="Gilroy R."/>
        </authorList>
    </citation>
    <scope>NUCLEOTIDE SEQUENCE</scope>
    <source>
        <strain evidence="6">ChiHcec3-11533</strain>
    </source>
</reference>
<sequence length="492" mass="53820">MSAKGIAIAAAAIVVLVLLVLGYLKAPPDTAFIISGLRRKRILIGKAGWRIPFFERVDKISLQVMTVDVKTSEAVPTNEFINVMVDGVANVKVSSDPELLDRAAEALLGMRQDELIAMLTQVLEGNMREIVGSVGLKEMVQDRQGVAKKITENVVPDMQKLGIEVVNFNIQNFRDNAGTIENMGIDNVEQIRKNAQIAKANAQRDIAIATSQAQQEANAVKVESEKKIAEQNAELNVQQAEMKVKADTKKAEADAAYSIQQENQRKTIEITRANADIARREKEAEMAEKEIAIRERQLDAEVRKQADAMKYQAEQEAAADLVRRQRDADAKKYEAEQEAEARKAEADAKKYEIQQEAEARKADADAARYAMEQEAEGIRAKGVAEAEAIEKKAEAQKKMGEASILEMYLAALPEVVKNAASPLAQTDKIVMYGDGNSTKLIKDVIRSSNQVIEGLKESTGIDLAGLIAGFAGGKLAARPDSEQGQSKDNAEE</sequence>
<protein>
    <submittedName>
        <fullName evidence="6">Flotillin family protein</fullName>
    </submittedName>
</protein>
<dbReference type="Pfam" id="PF01145">
    <property type="entry name" value="Band_7"/>
    <property type="match status" value="1"/>
</dbReference>
<dbReference type="InterPro" id="IPR001107">
    <property type="entry name" value="Band_7"/>
</dbReference>
<comment type="subcellular location">
    <subcellularLocation>
        <location evidence="1">Membrane</location>
    </subcellularLocation>
</comment>
<proteinExistence type="inferred from homology"/>
<keyword evidence="4" id="KW-0175">Coiled coil</keyword>
<dbReference type="CDD" id="cd03399">
    <property type="entry name" value="SPFH_flotillin"/>
    <property type="match status" value="1"/>
</dbReference>
<dbReference type="PANTHER" id="PTHR13806:SF46">
    <property type="entry name" value="FLOTILLIN-1-RELATED"/>
    <property type="match status" value="1"/>
</dbReference>
<dbReference type="PANTHER" id="PTHR13806">
    <property type="entry name" value="FLOTILLIN-RELATED"/>
    <property type="match status" value="1"/>
</dbReference>
<dbReference type="EMBL" id="DVMU01000175">
    <property type="protein sequence ID" value="HIU34428.1"/>
    <property type="molecule type" value="Genomic_DNA"/>
</dbReference>
<dbReference type="Proteomes" id="UP000824072">
    <property type="component" value="Unassembled WGS sequence"/>
</dbReference>
<evidence type="ECO:0000256" key="2">
    <source>
        <dbReference type="ARBA" id="ARBA00007161"/>
    </source>
</evidence>
<dbReference type="Gene3D" id="3.30.479.30">
    <property type="entry name" value="Band 7 domain"/>
    <property type="match status" value="1"/>
</dbReference>
<evidence type="ECO:0000313" key="6">
    <source>
        <dbReference type="EMBL" id="HIU34428.1"/>
    </source>
</evidence>
<gene>
    <name evidence="6" type="ORF">IAB02_07695</name>
</gene>
<dbReference type="InterPro" id="IPR036013">
    <property type="entry name" value="Band_7/SPFH_dom_sf"/>
</dbReference>